<feature type="compositionally biased region" description="Polar residues" evidence="1">
    <location>
        <begin position="61"/>
        <end position="73"/>
    </location>
</feature>
<name>A0A0E0DRP5_9ORYZ</name>
<reference evidence="2" key="2">
    <citation type="submission" date="2018-05" db="EMBL/GenBank/DDBJ databases">
        <title>OmerRS3 (Oryza meridionalis Reference Sequence Version 3).</title>
        <authorList>
            <person name="Zhang J."/>
            <person name="Kudrna D."/>
            <person name="Lee S."/>
            <person name="Talag J."/>
            <person name="Welchert J."/>
            <person name="Wing R.A."/>
        </authorList>
    </citation>
    <scope>NUCLEOTIDE SEQUENCE [LARGE SCALE GENOMIC DNA]</scope>
    <source>
        <strain evidence="2">cv. OR44</strain>
    </source>
</reference>
<feature type="region of interest" description="Disordered" evidence="1">
    <location>
        <begin position="175"/>
        <end position="222"/>
    </location>
</feature>
<proteinExistence type="predicted"/>
<sequence length="222" mass="24464">MGRRATAGGRGVGRRHCLYGIPGRNNVEGASQLDLDKEAYLSSRLVERRLGVSPLRRPEGNSKQPQSRQSGSWQRKRMQRRPASPIDSSSIVGKSLLHDSMRWQQLERHQTLLDQCNGPAAGSEGARPLPFLPSPSLSQGNYNSNNVAALYAGNEYGFDTSYYANRTVLESDATLHSPRYCRSSSSSRATRRSSRAASPTPCSDGQPPRRLPRQGLRQLQTG</sequence>
<dbReference type="HOGENOM" id="CLU_1247082_0_0_1"/>
<evidence type="ECO:0000256" key="1">
    <source>
        <dbReference type="SAM" id="MobiDB-lite"/>
    </source>
</evidence>
<evidence type="ECO:0000313" key="2">
    <source>
        <dbReference type="EnsemblPlants" id="OMERI05G15020.1"/>
    </source>
</evidence>
<dbReference type="Proteomes" id="UP000008021">
    <property type="component" value="Chromosome 5"/>
</dbReference>
<keyword evidence="3" id="KW-1185">Reference proteome</keyword>
<dbReference type="STRING" id="40149.A0A0E0DRP5"/>
<dbReference type="Gramene" id="OMERI05G15020.1">
    <property type="protein sequence ID" value="OMERI05G15020.1"/>
    <property type="gene ID" value="OMERI05G15020"/>
</dbReference>
<evidence type="ECO:0000313" key="3">
    <source>
        <dbReference type="Proteomes" id="UP000008021"/>
    </source>
</evidence>
<feature type="region of interest" description="Disordered" evidence="1">
    <location>
        <begin position="115"/>
        <end position="134"/>
    </location>
</feature>
<feature type="compositionally biased region" description="Low complexity" evidence="1">
    <location>
        <begin position="195"/>
        <end position="222"/>
    </location>
</feature>
<dbReference type="EnsemblPlants" id="OMERI05G15020.1">
    <property type="protein sequence ID" value="OMERI05G15020.1"/>
    <property type="gene ID" value="OMERI05G15020"/>
</dbReference>
<accession>A0A0E0DRP5</accession>
<protein>
    <submittedName>
        <fullName evidence="2">Uncharacterized protein</fullName>
    </submittedName>
</protein>
<feature type="compositionally biased region" description="Low complexity" evidence="1">
    <location>
        <begin position="177"/>
        <end position="188"/>
    </location>
</feature>
<feature type="region of interest" description="Disordered" evidence="1">
    <location>
        <begin position="51"/>
        <end position="91"/>
    </location>
</feature>
<organism evidence="2">
    <name type="scientific">Oryza meridionalis</name>
    <dbReference type="NCBI Taxonomy" id="40149"/>
    <lineage>
        <taxon>Eukaryota</taxon>
        <taxon>Viridiplantae</taxon>
        <taxon>Streptophyta</taxon>
        <taxon>Embryophyta</taxon>
        <taxon>Tracheophyta</taxon>
        <taxon>Spermatophyta</taxon>
        <taxon>Magnoliopsida</taxon>
        <taxon>Liliopsida</taxon>
        <taxon>Poales</taxon>
        <taxon>Poaceae</taxon>
        <taxon>BOP clade</taxon>
        <taxon>Oryzoideae</taxon>
        <taxon>Oryzeae</taxon>
        <taxon>Oryzinae</taxon>
        <taxon>Oryza</taxon>
    </lineage>
</organism>
<reference evidence="2" key="1">
    <citation type="submission" date="2015-04" db="UniProtKB">
        <authorList>
            <consortium name="EnsemblPlants"/>
        </authorList>
    </citation>
    <scope>IDENTIFICATION</scope>
</reference>
<feature type="compositionally biased region" description="Basic and acidic residues" evidence="1">
    <location>
        <begin position="51"/>
        <end position="60"/>
    </location>
</feature>
<dbReference type="AlphaFoldDB" id="A0A0E0DRP5"/>